<dbReference type="eggNOG" id="COG1377">
    <property type="taxonomic scope" value="Bacteria"/>
</dbReference>
<feature type="transmembrane region" description="Helical" evidence="13">
    <location>
        <begin position="32"/>
        <end position="49"/>
    </location>
</feature>
<keyword evidence="14" id="KW-0282">Flagellum</keyword>
<dbReference type="SUPFAM" id="SSF160544">
    <property type="entry name" value="EscU C-terminal domain-like"/>
    <property type="match status" value="1"/>
</dbReference>
<reference evidence="14" key="1">
    <citation type="submission" date="2007-01" db="EMBL/GenBank/DDBJ databases">
        <title>Complete sequence of Psychromonas ingrahamii 37.</title>
        <authorList>
            <consortium name="US DOE Joint Genome Institute"/>
            <person name="Copeland A."/>
            <person name="Lucas S."/>
            <person name="Lapidus A."/>
            <person name="Barry K."/>
            <person name="Detter J.C."/>
            <person name="Glavina del Rio T."/>
            <person name="Hammon N."/>
            <person name="Israni S."/>
            <person name="Dalin E."/>
            <person name="Tice H."/>
            <person name="Pitluck S."/>
            <person name="Thompson L.S."/>
            <person name="Brettin T."/>
            <person name="Bruce D."/>
            <person name="Han C."/>
            <person name="Tapia R."/>
            <person name="Schmutz J."/>
            <person name="Larimer F."/>
            <person name="Land M."/>
            <person name="Hauser L."/>
            <person name="Kyrpides N."/>
            <person name="Ivanova N."/>
            <person name="Staley J."/>
            <person name="Richardson P."/>
        </authorList>
    </citation>
    <scope>NUCLEOTIDE SEQUENCE [LARGE SCALE GENOMIC DNA]</scope>
    <source>
        <strain evidence="14">37</strain>
    </source>
</reference>
<dbReference type="Gene3D" id="3.40.1690.10">
    <property type="entry name" value="secretion proteins EscU"/>
    <property type="match status" value="1"/>
</dbReference>
<keyword evidence="14" id="KW-0966">Cell projection</keyword>
<dbReference type="OrthoDB" id="9807950at2"/>
<dbReference type="AlphaFoldDB" id="A1T0L4"/>
<dbReference type="GO" id="GO:0044780">
    <property type="term" value="P:bacterial-type flagellum assembly"/>
    <property type="evidence" value="ECO:0007669"/>
    <property type="project" value="InterPro"/>
</dbReference>
<comment type="function">
    <text evidence="12 13">Required for formation of the rod structure in the basal body of the flagellar apparatus. Together with FliI and FliH, may constitute the export apparatus of flagellin.</text>
</comment>
<comment type="subcellular location">
    <subcellularLocation>
        <location evidence="1">Cell membrane</location>
        <topology evidence="1">Multi-pass membrane protein</topology>
    </subcellularLocation>
</comment>
<keyword evidence="9 13" id="KW-1133">Transmembrane helix</keyword>
<keyword evidence="7 13" id="KW-1005">Bacterial flagellum biogenesis</keyword>
<keyword evidence="14" id="KW-0969">Cilium</keyword>
<dbReference type="Pfam" id="PF01312">
    <property type="entry name" value="Bac_export_2"/>
    <property type="match status" value="1"/>
</dbReference>
<keyword evidence="4 13" id="KW-0813">Transport</keyword>
<dbReference type="PANTHER" id="PTHR30531">
    <property type="entry name" value="FLAGELLAR BIOSYNTHETIC PROTEIN FLHB"/>
    <property type="match status" value="1"/>
</dbReference>
<keyword evidence="5 13" id="KW-1003">Cell membrane</keyword>
<keyword evidence="8 13" id="KW-0653">Protein transport</keyword>
<comment type="similarity">
    <text evidence="2 13">Belongs to the type III secretion exporter family.</text>
</comment>
<evidence type="ECO:0000313" key="15">
    <source>
        <dbReference type="Proteomes" id="UP000000639"/>
    </source>
</evidence>
<feature type="transmembrane region" description="Helical" evidence="13">
    <location>
        <begin position="137"/>
        <end position="160"/>
    </location>
</feature>
<proteinExistence type="inferred from homology"/>
<dbReference type="STRING" id="357804.Ping_3596"/>
<dbReference type="RefSeq" id="WP_011771827.1">
    <property type="nucleotide sequence ID" value="NC_008709.1"/>
</dbReference>
<evidence type="ECO:0000256" key="8">
    <source>
        <dbReference type="ARBA" id="ARBA00022927"/>
    </source>
</evidence>
<keyword evidence="10 13" id="KW-0472">Membrane</keyword>
<evidence type="ECO:0000256" key="12">
    <source>
        <dbReference type="ARBA" id="ARBA00025078"/>
    </source>
</evidence>
<evidence type="ECO:0000256" key="11">
    <source>
        <dbReference type="ARBA" id="ARBA00023225"/>
    </source>
</evidence>
<dbReference type="InterPro" id="IPR029025">
    <property type="entry name" value="T3SS_substrate_exporter_C"/>
</dbReference>
<dbReference type="EMBL" id="CP000510">
    <property type="protein sequence ID" value="ABM05279.1"/>
    <property type="molecule type" value="Genomic_DNA"/>
</dbReference>
<keyword evidence="11 13" id="KW-1006">Bacterial flagellum protein export</keyword>
<keyword evidence="6 13" id="KW-0812">Transmembrane</keyword>
<evidence type="ECO:0000256" key="2">
    <source>
        <dbReference type="ARBA" id="ARBA00010690"/>
    </source>
</evidence>
<dbReference type="PANTHER" id="PTHR30531:SF12">
    <property type="entry name" value="FLAGELLAR BIOSYNTHETIC PROTEIN FLHB"/>
    <property type="match status" value="1"/>
</dbReference>
<protein>
    <recommendedName>
        <fullName evidence="3 13">Flagellar biosynthetic protein FlhB</fullName>
    </recommendedName>
</protein>
<sequence length="374" mass="42780">MSDNAQDKTEQASAQKLKKSKGEGQIARAKEFASACMLLGFCLYFYLSFERIAEAALNLFKLNFSFSVATLQDNDQMLIRLNKSLFTLIEIFFPFIFVVVLSTLIGSLVLGGWVFSFKTIQPKLDKLSFLKGIKRMWSLKTLVELIKSILKVAVIVYLLYSFLSNNLLYMLSLQRLPIEASSIAVLTKLATYSLYIIAILLLYGLIDLPYQLYEFNKQMKMSKQELKEEHKQAEGRPEVKQRIRQIQQQMSQRAITKTVPDADVIIMNPTHYAVAIKYDPKRAEAPFLVAKGNDQTALFIQRIALDNNVEVVISPALARAIYHTTQLEQMIPNQLFVAIAHVLSYVMQLRRFKKNEIDKPAHLPNFVMPKGFQF</sequence>
<evidence type="ECO:0000256" key="7">
    <source>
        <dbReference type="ARBA" id="ARBA00022795"/>
    </source>
</evidence>
<dbReference type="HOGENOM" id="CLU_041013_1_2_6"/>
<evidence type="ECO:0000256" key="5">
    <source>
        <dbReference type="ARBA" id="ARBA00022475"/>
    </source>
</evidence>
<accession>A1T0L4</accession>
<feature type="transmembrane region" description="Helical" evidence="13">
    <location>
        <begin position="91"/>
        <end position="116"/>
    </location>
</feature>
<dbReference type="GO" id="GO:0009306">
    <property type="term" value="P:protein secretion"/>
    <property type="evidence" value="ECO:0007669"/>
    <property type="project" value="InterPro"/>
</dbReference>
<dbReference type="GO" id="GO:0005886">
    <property type="term" value="C:plasma membrane"/>
    <property type="evidence" value="ECO:0007669"/>
    <property type="project" value="UniProtKB-SubCell"/>
</dbReference>
<gene>
    <name evidence="13" type="primary">flhB</name>
    <name evidence="14" type="ordered locus">Ping_3596</name>
</gene>
<keyword evidence="15" id="KW-1185">Reference proteome</keyword>
<evidence type="ECO:0000313" key="14">
    <source>
        <dbReference type="EMBL" id="ABM05279.1"/>
    </source>
</evidence>
<name>A1T0L4_PSYIN</name>
<evidence type="ECO:0000256" key="10">
    <source>
        <dbReference type="ARBA" id="ARBA00023136"/>
    </source>
</evidence>
<evidence type="ECO:0000256" key="3">
    <source>
        <dbReference type="ARBA" id="ARBA00021622"/>
    </source>
</evidence>
<evidence type="ECO:0000256" key="6">
    <source>
        <dbReference type="ARBA" id="ARBA00022692"/>
    </source>
</evidence>
<evidence type="ECO:0000256" key="1">
    <source>
        <dbReference type="ARBA" id="ARBA00004651"/>
    </source>
</evidence>
<organism evidence="14 15">
    <name type="scientific">Psychromonas ingrahamii (strain DSM 17664 / CCUG 51855 / 37)</name>
    <dbReference type="NCBI Taxonomy" id="357804"/>
    <lineage>
        <taxon>Bacteria</taxon>
        <taxon>Pseudomonadati</taxon>
        <taxon>Pseudomonadota</taxon>
        <taxon>Gammaproteobacteria</taxon>
        <taxon>Alteromonadales</taxon>
        <taxon>Psychromonadaceae</taxon>
        <taxon>Psychromonas</taxon>
    </lineage>
</organism>
<evidence type="ECO:0000256" key="13">
    <source>
        <dbReference type="RuleBase" id="RU364091"/>
    </source>
</evidence>
<evidence type="ECO:0000256" key="4">
    <source>
        <dbReference type="ARBA" id="ARBA00022448"/>
    </source>
</evidence>
<dbReference type="MEROPS" id="N06.A01"/>
<dbReference type="InterPro" id="IPR006136">
    <property type="entry name" value="FlhB"/>
</dbReference>
<evidence type="ECO:0000256" key="9">
    <source>
        <dbReference type="ARBA" id="ARBA00022989"/>
    </source>
</evidence>
<dbReference type="Gene3D" id="6.10.250.2080">
    <property type="match status" value="1"/>
</dbReference>
<dbReference type="Proteomes" id="UP000000639">
    <property type="component" value="Chromosome"/>
</dbReference>
<feature type="transmembrane region" description="Helical" evidence="13">
    <location>
        <begin position="192"/>
        <end position="213"/>
    </location>
</feature>
<dbReference type="NCBIfam" id="TIGR00328">
    <property type="entry name" value="flhB"/>
    <property type="match status" value="1"/>
</dbReference>
<dbReference type="PRINTS" id="PR00950">
    <property type="entry name" value="TYPE3IMSPROT"/>
</dbReference>
<dbReference type="KEGG" id="pin:Ping_3596"/>
<dbReference type="InterPro" id="IPR006135">
    <property type="entry name" value="T3SS_substrate_exporter"/>
</dbReference>